<keyword evidence="7" id="KW-1133">Transmembrane helix</keyword>
<keyword evidence="7" id="KW-0472">Membrane</keyword>
<keyword evidence="4 5" id="KW-0067">ATP-binding</keyword>
<evidence type="ECO:0000256" key="2">
    <source>
        <dbReference type="ARBA" id="ARBA00022741"/>
    </source>
</evidence>
<dbReference type="SMART" id="SM00220">
    <property type="entry name" value="S_TKc"/>
    <property type="match status" value="1"/>
</dbReference>
<dbReference type="RefSeq" id="WP_246151554.1">
    <property type="nucleotide sequence ID" value="NZ_SJPX01000002.1"/>
</dbReference>
<dbReference type="InterPro" id="IPR011009">
    <property type="entry name" value="Kinase-like_dom_sf"/>
</dbReference>
<dbReference type="EC" id="2.7.11.1" evidence="9"/>
<feature type="transmembrane region" description="Helical" evidence="7">
    <location>
        <begin position="330"/>
        <end position="350"/>
    </location>
</feature>
<evidence type="ECO:0000256" key="1">
    <source>
        <dbReference type="ARBA" id="ARBA00022679"/>
    </source>
</evidence>
<comment type="caution">
    <text evidence="9">The sequence shown here is derived from an EMBL/GenBank/DDBJ whole genome shotgun (WGS) entry which is preliminary data.</text>
</comment>
<accession>A0A5C6F6C3</accession>
<keyword evidence="2 5" id="KW-0547">Nucleotide-binding</keyword>
<feature type="region of interest" description="Disordered" evidence="6">
    <location>
        <begin position="20"/>
        <end position="53"/>
    </location>
</feature>
<dbReference type="PROSITE" id="PS00107">
    <property type="entry name" value="PROTEIN_KINASE_ATP"/>
    <property type="match status" value="1"/>
</dbReference>
<dbReference type="AlphaFoldDB" id="A0A5C6F6C3"/>
<protein>
    <submittedName>
        <fullName evidence="9">Serine/threonine-protein kinase PknL</fullName>
        <ecNumber evidence="9">2.7.11.1</ecNumber>
    </submittedName>
</protein>
<dbReference type="InterPro" id="IPR045269">
    <property type="entry name" value="Atg1-like"/>
</dbReference>
<keyword evidence="3 9" id="KW-0418">Kinase</keyword>
<evidence type="ECO:0000256" key="7">
    <source>
        <dbReference type="SAM" id="Phobius"/>
    </source>
</evidence>
<proteinExistence type="predicted"/>
<dbReference type="PANTHER" id="PTHR24348">
    <property type="entry name" value="SERINE/THREONINE-PROTEIN KINASE UNC-51-RELATED"/>
    <property type="match status" value="1"/>
</dbReference>
<dbReference type="PROSITE" id="PS50011">
    <property type="entry name" value="PROTEIN_KINASE_DOM"/>
    <property type="match status" value="1"/>
</dbReference>
<dbReference type="Pfam" id="PF00069">
    <property type="entry name" value="Pkinase"/>
    <property type="match status" value="1"/>
</dbReference>
<evidence type="ECO:0000313" key="10">
    <source>
        <dbReference type="Proteomes" id="UP000317977"/>
    </source>
</evidence>
<dbReference type="EMBL" id="SJPX01000002">
    <property type="protein sequence ID" value="TWU56084.1"/>
    <property type="molecule type" value="Genomic_DNA"/>
</dbReference>
<dbReference type="InterPro" id="IPR008271">
    <property type="entry name" value="Ser/Thr_kinase_AS"/>
</dbReference>
<sequence>MTLVAVFESLSGESYIQRREMNHDQTEHQSEDGQSTSKKLSMRATTPPAEVPGHRLTRFLGSGAFGQVWVGINLNTGRNVAVKFYLHRGGVNWSLLSREVKNLVTLSADRHVVQVLEVGWDADPPYYVMELVGGGSLEDLLEARPRLPVTEAVEMFRAICVGLSHCHSKGVLHCDIKPANILLGDDGEPRLADFGQSRLSHEQTPALGTLFYMAPEQADLSSTPDASWDVYAVGAILYRMLVGSPPYRSDQVVGQIDTAGSLTKRLERYREAIASGSLPDGHVQHRGVDRPLARIISRCLSVKPEARYGNIQQILDDLDRRNESRSRKPLMLLGIVGPLLVLLATSFFGYRSIKQASASTMSALRTEAFGSNKLAASFAARTLESEIGRYFQLTTDEASRSKLIEQLQKTFDAPEIQTSLKEIAAMGSPVRTHGESDPRQRLLAVRERADLDKILAERLSRYIGENAKERRLRLATMFITDSLGTILGIAYDEQVDEEENSAGRNFCYRTYFHGGHIDHSKSDVSIGEIAPLNATHLSAAFPSTATRLWKVAVSTPIYLTDDHSKPDAIFVVTINLGDFELLQSKEGANQVAVLVEAREGTSRGTILQHPLMDSRRTAGKKLEGEKYQMSTEMMDRLIGGGDVDYLDPLAGADDGDAYDGPWIAAIQPVELPRPLDQGDDRKKPAVLANVRDNADLLVLVQYRLEKVMEPVHQMRSALLFEGAAALMSIMAVTLTLWFLVRRVASPGSFESGSVLEKPTIPRGSTETMAVK</sequence>
<dbReference type="Proteomes" id="UP000317977">
    <property type="component" value="Unassembled WGS sequence"/>
</dbReference>
<feature type="compositionally biased region" description="Basic and acidic residues" evidence="6">
    <location>
        <begin position="20"/>
        <end position="31"/>
    </location>
</feature>
<keyword evidence="10" id="KW-1185">Reference proteome</keyword>
<feature type="domain" description="Protein kinase" evidence="8">
    <location>
        <begin position="54"/>
        <end position="331"/>
    </location>
</feature>
<dbReference type="InterPro" id="IPR017441">
    <property type="entry name" value="Protein_kinase_ATP_BS"/>
</dbReference>
<dbReference type="GO" id="GO:0042594">
    <property type="term" value="P:response to starvation"/>
    <property type="evidence" value="ECO:0007669"/>
    <property type="project" value="TreeGrafter"/>
</dbReference>
<dbReference type="SUPFAM" id="SSF56112">
    <property type="entry name" value="Protein kinase-like (PK-like)"/>
    <property type="match status" value="1"/>
</dbReference>
<evidence type="ECO:0000256" key="6">
    <source>
        <dbReference type="SAM" id="MobiDB-lite"/>
    </source>
</evidence>
<evidence type="ECO:0000259" key="8">
    <source>
        <dbReference type="PROSITE" id="PS50011"/>
    </source>
</evidence>
<evidence type="ECO:0000256" key="3">
    <source>
        <dbReference type="ARBA" id="ARBA00022777"/>
    </source>
</evidence>
<dbReference type="Gene3D" id="1.10.510.10">
    <property type="entry name" value="Transferase(Phosphotransferase) domain 1"/>
    <property type="match status" value="1"/>
</dbReference>
<dbReference type="PANTHER" id="PTHR24348:SF22">
    <property type="entry name" value="NON-SPECIFIC SERINE_THREONINE PROTEIN KINASE"/>
    <property type="match status" value="1"/>
</dbReference>
<evidence type="ECO:0000256" key="4">
    <source>
        <dbReference type="ARBA" id="ARBA00022840"/>
    </source>
</evidence>
<evidence type="ECO:0000313" key="9">
    <source>
        <dbReference type="EMBL" id="TWU56084.1"/>
    </source>
</evidence>
<keyword evidence="1 9" id="KW-0808">Transferase</keyword>
<reference evidence="9 10" key="1">
    <citation type="submission" date="2019-02" db="EMBL/GenBank/DDBJ databases">
        <title>Deep-cultivation of Planctomycetes and their phenomic and genomic characterization uncovers novel biology.</title>
        <authorList>
            <person name="Wiegand S."/>
            <person name="Jogler M."/>
            <person name="Boedeker C."/>
            <person name="Pinto D."/>
            <person name="Vollmers J."/>
            <person name="Rivas-Marin E."/>
            <person name="Kohn T."/>
            <person name="Peeters S.H."/>
            <person name="Heuer A."/>
            <person name="Rast P."/>
            <person name="Oberbeckmann S."/>
            <person name="Bunk B."/>
            <person name="Jeske O."/>
            <person name="Meyerdierks A."/>
            <person name="Storesund J.E."/>
            <person name="Kallscheuer N."/>
            <person name="Luecker S."/>
            <person name="Lage O.M."/>
            <person name="Pohl T."/>
            <person name="Merkel B.J."/>
            <person name="Hornburger P."/>
            <person name="Mueller R.-W."/>
            <person name="Bruemmer F."/>
            <person name="Labrenz M."/>
            <person name="Spormann A.M."/>
            <person name="Op Den Camp H."/>
            <person name="Overmann J."/>
            <person name="Amann R."/>
            <person name="Jetten M.S.M."/>
            <person name="Mascher T."/>
            <person name="Medema M.H."/>
            <person name="Devos D.P."/>
            <person name="Kaster A.-K."/>
            <person name="Ovreas L."/>
            <person name="Rohde M."/>
            <person name="Galperin M.Y."/>
            <person name="Jogler C."/>
        </authorList>
    </citation>
    <scope>NUCLEOTIDE SEQUENCE [LARGE SCALE GENOMIC DNA]</scope>
    <source>
        <strain evidence="9 10">Poly59</strain>
    </source>
</reference>
<feature type="binding site" evidence="5">
    <location>
        <position position="83"/>
    </location>
    <ligand>
        <name>ATP</name>
        <dbReference type="ChEBI" id="CHEBI:30616"/>
    </ligand>
</feature>
<keyword evidence="7" id="KW-0812">Transmembrane</keyword>
<name>A0A5C6F6C3_9BACT</name>
<dbReference type="GO" id="GO:0005829">
    <property type="term" value="C:cytosol"/>
    <property type="evidence" value="ECO:0007669"/>
    <property type="project" value="TreeGrafter"/>
</dbReference>
<evidence type="ECO:0000256" key="5">
    <source>
        <dbReference type="PROSITE-ProRule" id="PRU10141"/>
    </source>
</evidence>
<dbReference type="GO" id="GO:0005776">
    <property type="term" value="C:autophagosome"/>
    <property type="evidence" value="ECO:0007669"/>
    <property type="project" value="TreeGrafter"/>
</dbReference>
<feature type="transmembrane region" description="Helical" evidence="7">
    <location>
        <begin position="718"/>
        <end position="740"/>
    </location>
</feature>
<dbReference type="CDD" id="cd14014">
    <property type="entry name" value="STKc_PknB_like"/>
    <property type="match status" value="1"/>
</dbReference>
<dbReference type="GO" id="GO:0004674">
    <property type="term" value="F:protein serine/threonine kinase activity"/>
    <property type="evidence" value="ECO:0007669"/>
    <property type="project" value="UniProtKB-EC"/>
</dbReference>
<feature type="compositionally biased region" description="Polar residues" evidence="6">
    <location>
        <begin position="762"/>
        <end position="771"/>
    </location>
</feature>
<dbReference type="GO" id="GO:0005524">
    <property type="term" value="F:ATP binding"/>
    <property type="evidence" value="ECO:0007669"/>
    <property type="project" value="UniProtKB-UniRule"/>
</dbReference>
<organism evidence="9 10">
    <name type="scientific">Rubripirellula reticaptiva</name>
    <dbReference type="NCBI Taxonomy" id="2528013"/>
    <lineage>
        <taxon>Bacteria</taxon>
        <taxon>Pseudomonadati</taxon>
        <taxon>Planctomycetota</taxon>
        <taxon>Planctomycetia</taxon>
        <taxon>Pirellulales</taxon>
        <taxon>Pirellulaceae</taxon>
        <taxon>Rubripirellula</taxon>
    </lineage>
</organism>
<dbReference type="PROSITE" id="PS00108">
    <property type="entry name" value="PROTEIN_KINASE_ST"/>
    <property type="match status" value="1"/>
</dbReference>
<dbReference type="GO" id="GO:0034045">
    <property type="term" value="C:phagophore assembly site membrane"/>
    <property type="evidence" value="ECO:0007669"/>
    <property type="project" value="TreeGrafter"/>
</dbReference>
<feature type="region of interest" description="Disordered" evidence="6">
    <location>
        <begin position="748"/>
        <end position="771"/>
    </location>
</feature>
<dbReference type="InterPro" id="IPR000719">
    <property type="entry name" value="Prot_kinase_dom"/>
</dbReference>
<gene>
    <name evidence="9" type="primary">pknL</name>
    <name evidence="9" type="ORF">Poly59_23880</name>
</gene>